<dbReference type="InterPro" id="IPR036409">
    <property type="entry name" value="Aldolase_II/adducin_N_sf"/>
</dbReference>
<dbReference type="GO" id="GO:0008270">
    <property type="term" value="F:zinc ion binding"/>
    <property type="evidence" value="ECO:0007669"/>
    <property type="project" value="UniProtKB-UniRule"/>
</dbReference>
<dbReference type="InterPro" id="IPR001303">
    <property type="entry name" value="Aldolase_II/adducin_N"/>
</dbReference>
<feature type="binding site" evidence="6">
    <location>
        <position position="109"/>
    </location>
    <ligand>
        <name>Zn(2+)</name>
        <dbReference type="ChEBI" id="CHEBI:29105"/>
    </ligand>
</feature>
<keyword evidence="4 6" id="KW-0486">Methionine biosynthesis</keyword>
<reference evidence="8" key="1">
    <citation type="submission" date="2021-03" db="EMBL/GenBank/DDBJ databases">
        <title>Antimicrobial resistance genes in bacteria isolated from Japanese honey, and their potential for conferring macrolide and lincosamide resistance in the American foulbrood pathogen Paenibacillus larvae.</title>
        <authorList>
            <person name="Okamoto M."/>
            <person name="Kumagai M."/>
            <person name="Kanamori H."/>
            <person name="Takamatsu D."/>
        </authorList>
    </citation>
    <scope>NUCLEOTIDE SEQUENCE</scope>
    <source>
        <strain evidence="8">J2TS6</strain>
    </source>
</reference>
<name>A0A919XE05_9BACL</name>
<dbReference type="Proteomes" id="UP000679779">
    <property type="component" value="Unassembled WGS sequence"/>
</dbReference>
<sequence>MTFASISLEHKQQALDELRQIKQQFAAKNWFPGTSGNLSVRVGDFDPEHFYFAITASGKDKSASTPEDFLFVDKSGRAVETTSLKPSAETQIHCEIYRLTGCGAVFHVHTVFNNLISEWFGDQGAVPAQGIELIKAFNIWEENAAISIPVLPNFAHIPSIAERVEGVLDPNVPGILLRNHGIYAWGKNAFEAKKHLEAFEFIFEYLYRSILLKNSVPSLNVDGRR</sequence>
<comment type="caution">
    <text evidence="8">The sequence shown here is derived from an EMBL/GenBank/DDBJ whole genome shotgun (WGS) entry which is preliminary data.</text>
</comment>
<comment type="cofactor">
    <cofactor evidence="6">
        <name>Zn(2+)</name>
        <dbReference type="ChEBI" id="CHEBI:29105"/>
    </cofactor>
    <text evidence="6">Binds 1 zinc ion per subunit.</text>
</comment>
<feature type="domain" description="Class II aldolase/adducin N-terminal" evidence="7">
    <location>
        <begin position="16"/>
        <end position="207"/>
    </location>
</feature>
<keyword evidence="9" id="KW-1185">Reference proteome</keyword>
<feature type="binding site" evidence="6">
    <location>
        <position position="107"/>
    </location>
    <ligand>
        <name>Zn(2+)</name>
        <dbReference type="ChEBI" id="CHEBI:29105"/>
    </ligand>
</feature>
<dbReference type="EMBL" id="BORQ01000002">
    <property type="protein sequence ID" value="GIO30977.1"/>
    <property type="molecule type" value="Genomic_DNA"/>
</dbReference>
<keyword evidence="1 6" id="KW-0028">Amino-acid biosynthesis</keyword>
<organism evidence="8 9">
    <name type="scientific">Paenibacillus albilobatus</name>
    <dbReference type="NCBI Taxonomy" id="2716884"/>
    <lineage>
        <taxon>Bacteria</taxon>
        <taxon>Bacillati</taxon>
        <taxon>Bacillota</taxon>
        <taxon>Bacilli</taxon>
        <taxon>Bacillales</taxon>
        <taxon>Paenibacillaceae</taxon>
        <taxon>Paenibacillus</taxon>
    </lineage>
</organism>
<dbReference type="GO" id="GO:0046570">
    <property type="term" value="F:methylthioribulose 1-phosphate dehydratase activity"/>
    <property type="evidence" value="ECO:0007669"/>
    <property type="project" value="UniProtKB-UniRule"/>
</dbReference>
<evidence type="ECO:0000259" key="7">
    <source>
        <dbReference type="SMART" id="SM01007"/>
    </source>
</evidence>
<evidence type="ECO:0000256" key="4">
    <source>
        <dbReference type="ARBA" id="ARBA00023167"/>
    </source>
</evidence>
<keyword evidence="2 6" id="KW-0479">Metal-binding</keyword>
<evidence type="ECO:0000256" key="2">
    <source>
        <dbReference type="ARBA" id="ARBA00022723"/>
    </source>
</evidence>
<dbReference type="SUPFAM" id="SSF53639">
    <property type="entry name" value="AraD/HMP-PK domain-like"/>
    <property type="match status" value="1"/>
</dbReference>
<comment type="function">
    <text evidence="6">Catalyzes the dehydration of methylthioribulose-1-phosphate (MTRu-1-P) into 2,3-diketo-5-methylthiopentyl-1-phosphate (DK-MTP-1-P).</text>
</comment>
<evidence type="ECO:0000313" key="8">
    <source>
        <dbReference type="EMBL" id="GIO30977.1"/>
    </source>
</evidence>
<dbReference type="NCBIfam" id="NF005244">
    <property type="entry name" value="PRK06754.1"/>
    <property type="match status" value="1"/>
</dbReference>
<evidence type="ECO:0000256" key="3">
    <source>
        <dbReference type="ARBA" id="ARBA00022833"/>
    </source>
</evidence>
<dbReference type="RefSeq" id="WP_160041441.1">
    <property type="nucleotide sequence ID" value="NZ_BORQ01000002.1"/>
</dbReference>
<accession>A0A919XE05</accession>
<evidence type="ECO:0000313" key="9">
    <source>
        <dbReference type="Proteomes" id="UP000679779"/>
    </source>
</evidence>
<keyword evidence="3 6" id="KW-0862">Zinc</keyword>
<evidence type="ECO:0000256" key="5">
    <source>
        <dbReference type="ARBA" id="ARBA00023239"/>
    </source>
</evidence>
<comment type="similarity">
    <text evidence="6">Belongs to the aldolase class II family. MtnB subfamily.</text>
</comment>
<dbReference type="InterPro" id="IPR017714">
    <property type="entry name" value="MethylthioRu-1-P_deHdtase_MtnB"/>
</dbReference>
<keyword evidence="5 6" id="KW-0456">Lyase</keyword>
<dbReference type="GO" id="GO:0005737">
    <property type="term" value="C:cytoplasm"/>
    <property type="evidence" value="ECO:0007669"/>
    <property type="project" value="UniProtKB-UniRule"/>
</dbReference>
<dbReference type="AlphaFoldDB" id="A0A919XE05"/>
<dbReference type="Pfam" id="PF00596">
    <property type="entry name" value="Aldolase_II"/>
    <property type="match status" value="1"/>
</dbReference>
<comment type="catalytic activity">
    <reaction evidence="6">
        <text>5-(methylsulfanyl)-D-ribulose 1-phosphate = 5-methylsulfanyl-2,3-dioxopentyl phosphate + H2O</text>
        <dbReference type="Rhea" id="RHEA:15549"/>
        <dbReference type="ChEBI" id="CHEBI:15377"/>
        <dbReference type="ChEBI" id="CHEBI:58548"/>
        <dbReference type="ChEBI" id="CHEBI:58828"/>
        <dbReference type="EC" id="4.2.1.109"/>
    </reaction>
</comment>
<proteinExistence type="inferred from homology"/>
<dbReference type="PANTHER" id="PTHR10640">
    <property type="entry name" value="METHYLTHIORIBULOSE-1-PHOSPHATE DEHYDRATASE"/>
    <property type="match status" value="1"/>
</dbReference>
<dbReference type="SMART" id="SM01007">
    <property type="entry name" value="Aldolase_II"/>
    <property type="match status" value="1"/>
</dbReference>
<dbReference type="GO" id="GO:0019509">
    <property type="term" value="P:L-methionine salvage from methylthioadenosine"/>
    <property type="evidence" value="ECO:0007669"/>
    <property type="project" value="UniProtKB-UniRule"/>
</dbReference>
<dbReference type="NCBIfam" id="TIGR03328">
    <property type="entry name" value="salvage_mtnB"/>
    <property type="match status" value="1"/>
</dbReference>
<protein>
    <recommendedName>
        <fullName evidence="6">Methylthioribulose-1-phosphate dehydratase</fullName>
        <shortName evidence="6">MTRu-1-P dehydratase</shortName>
        <ecNumber evidence="6">4.2.1.109</ecNumber>
    </recommendedName>
</protein>
<dbReference type="PANTHER" id="PTHR10640:SF7">
    <property type="entry name" value="METHYLTHIORIBULOSE-1-PHOSPHATE DEHYDRATASE"/>
    <property type="match status" value="1"/>
</dbReference>
<dbReference type="EC" id="4.2.1.109" evidence="6"/>
<evidence type="ECO:0000256" key="6">
    <source>
        <dbReference type="HAMAP-Rule" id="MF_01677"/>
    </source>
</evidence>
<comment type="pathway">
    <text evidence="6">Amino-acid biosynthesis; L-methionine biosynthesis via salvage pathway; L-methionine from S-methyl-5-thio-alpha-D-ribose 1-phosphate: step 2/6.</text>
</comment>
<gene>
    <name evidence="6 8" type="primary">mtnB</name>
    <name evidence="8" type="ORF">J2TS6_21180</name>
</gene>
<dbReference type="Gene3D" id="3.40.225.10">
    <property type="entry name" value="Class II aldolase/adducin N-terminal domain"/>
    <property type="match status" value="1"/>
</dbReference>
<evidence type="ECO:0000256" key="1">
    <source>
        <dbReference type="ARBA" id="ARBA00022605"/>
    </source>
</evidence>
<dbReference type="HAMAP" id="MF_01677">
    <property type="entry name" value="Salvage_MtnB"/>
    <property type="match status" value="1"/>
</dbReference>